<dbReference type="Pfam" id="PF04082">
    <property type="entry name" value="Fungal_trans"/>
    <property type="match status" value="1"/>
</dbReference>
<evidence type="ECO:0000259" key="8">
    <source>
        <dbReference type="PROSITE" id="PS50048"/>
    </source>
</evidence>
<dbReference type="PANTHER" id="PTHR31313">
    <property type="entry name" value="TY1 ENHANCER ACTIVATOR"/>
    <property type="match status" value="1"/>
</dbReference>
<dbReference type="GO" id="GO:0008270">
    <property type="term" value="F:zinc ion binding"/>
    <property type="evidence" value="ECO:0007669"/>
    <property type="project" value="InterPro"/>
</dbReference>
<dbReference type="CDD" id="cd12148">
    <property type="entry name" value="fungal_TF_MHR"/>
    <property type="match status" value="1"/>
</dbReference>
<keyword evidence="3" id="KW-0862">Zinc</keyword>
<feature type="domain" description="Zn(2)-C6 fungal-type" evidence="8">
    <location>
        <begin position="16"/>
        <end position="46"/>
    </location>
</feature>
<dbReference type="CDD" id="cd00067">
    <property type="entry name" value="GAL4"/>
    <property type="match status" value="1"/>
</dbReference>
<dbReference type="InterPro" id="IPR007219">
    <property type="entry name" value="XnlR_reg_dom"/>
</dbReference>
<dbReference type="GO" id="GO:0006351">
    <property type="term" value="P:DNA-templated transcription"/>
    <property type="evidence" value="ECO:0007669"/>
    <property type="project" value="InterPro"/>
</dbReference>
<evidence type="ECO:0000256" key="1">
    <source>
        <dbReference type="ARBA" id="ARBA00004123"/>
    </source>
</evidence>
<keyword evidence="10" id="KW-1185">Reference proteome</keyword>
<dbReference type="OrthoDB" id="3844806at2759"/>
<dbReference type="PROSITE" id="PS00463">
    <property type="entry name" value="ZN2_CY6_FUNGAL_1"/>
    <property type="match status" value="1"/>
</dbReference>
<evidence type="ECO:0000256" key="7">
    <source>
        <dbReference type="ARBA" id="ARBA00023242"/>
    </source>
</evidence>
<proteinExistence type="predicted"/>
<dbReference type="PROSITE" id="PS50048">
    <property type="entry name" value="ZN2_CY6_FUNGAL_2"/>
    <property type="match status" value="1"/>
</dbReference>
<dbReference type="InterPro" id="IPR036864">
    <property type="entry name" value="Zn2-C6_fun-type_DNA-bd_sf"/>
</dbReference>
<dbReference type="SMART" id="SM00066">
    <property type="entry name" value="GAL4"/>
    <property type="match status" value="1"/>
</dbReference>
<dbReference type="RefSeq" id="XP_033575793.1">
    <property type="nucleotide sequence ID" value="XM_033723638.1"/>
</dbReference>
<evidence type="ECO:0000256" key="5">
    <source>
        <dbReference type="ARBA" id="ARBA00023125"/>
    </source>
</evidence>
<keyword evidence="4" id="KW-0805">Transcription regulation</keyword>
<dbReference type="PANTHER" id="PTHR31313:SF81">
    <property type="entry name" value="TY1 ENHANCER ACTIVATOR"/>
    <property type="match status" value="1"/>
</dbReference>
<dbReference type="InterPro" id="IPR051615">
    <property type="entry name" value="Transcr_Regulatory_Elem"/>
</dbReference>
<evidence type="ECO:0000256" key="6">
    <source>
        <dbReference type="ARBA" id="ARBA00023163"/>
    </source>
</evidence>
<keyword evidence="2" id="KW-0479">Metal-binding</keyword>
<dbReference type="SMART" id="SM00906">
    <property type="entry name" value="Fungal_trans"/>
    <property type="match status" value="1"/>
</dbReference>
<keyword evidence="7" id="KW-0539">Nucleus</keyword>
<name>A0A6A6YJU4_9PEZI</name>
<comment type="subcellular location">
    <subcellularLocation>
        <location evidence="1">Nucleus</location>
    </subcellularLocation>
</comment>
<protein>
    <recommendedName>
        <fullName evidence="8">Zn(2)-C6 fungal-type domain-containing protein</fullName>
    </recommendedName>
</protein>
<evidence type="ECO:0000313" key="9">
    <source>
        <dbReference type="EMBL" id="KAF2808829.1"/>
    </source>
</evidence>
<gene>
    <name evidence="9 11" type="ORF">BDZ99DRAFT_499213</name>
</gene>
<dbReference type="Gene3D" id="4.10.240.10">
    <property type="entry name" value="Zn(2)-C6 fungal-type DNA-binding domain"/>
    <property type="match status" value="1"/>
</dbReference>
<organism evidence="9">
    <name type="scientific">Mytilinidion resinicola</name>
    <dbReference type="NCBI Taxonomy" id="574789"/>
    <lineage>
        <taxon>Eukaryota</taxon>
        <taxon>Fungi</taxon>
        <taxon>Dikarya</taxon>
        <taxon>Ascomycota</taxon>
        <taxon>Pezizomycotina</taxon>
        <taxon>Dothideomycetes</taxon>
        <taxon>Pleosporomycetidae</taxon>
        <taxon>Mytilinidiales</taxon>
        <taxon>Mytilinidiaceae</taxon>
        <taxon>Mytilinidion</taxon>
    </lineage>
</organism>
<reference evidence="11" key="2">
    <citation type="submission" date="2020-04" db="EMBL/GenBank/DDBJ databases">
        <authorList>
            <consortium name="NCBI Genome Project"/>
        </authorList>
    </citation>
    <scope>NUCLEOTIDE SEQUENCE</scope>
    <source>
        <strain evidence="11">CBS 304.34</strain>
    </source>
</reference>
<dbReference type="GO" id="GO:0005634">
    <property type="term" value="C:nucleus"/>
    <property type="evidence" value="ECO:0007669"/>
    <property type="project" value="UniProtKB-SubCell"/>
</dbReference>
<evidence type="ECO:0000313" key="10">
    <source>
        <dbReference type="Proteomes" id="UP000504636"/>
    </source>
</evidence>
<dbReference type="Proteomes" id="UP000504636">
    <property type="component" value="Unplaced"/>
</dbReference>
<evidence type="ECO:0000256" key="3">
    <source>
        <dbReference type="ARBA" id="ARBA00022833"/>
    </source>
</evidence>
<dbReference type="EMBL" id="MU003702">
    <property type="protein sequence ID" value="KAF2808829.1"/>
    <property type="molecule type" value="Genomic_DNA"/>
</dbReference>
<reference evidence="11" key="3">
    <citation type="submission" date="2025-04" db="UniProtKB">
        <authorList>
            <consortium name="RefSeq"/>
        </authorList>
    </citation>
    <scope>IDENTIFICATION</scope>
    <source>
        <strain evidence="11">CBS 304.34</strain>
    </source>
</reference>
<keyword evidence="6" id="KW-0804">Transcription</keyword>
<evidence type="ECO:0000256" key="4">
    <source>
        <dbReference type="ARBA" id="ARBA00023015"/>
    </source>
</evidence>
<dbReference type="InterPro" id="IPR001138">
    <property type="entry name" value="Zn2Cys6_DnaBD"/>
</dbReference>
<dbReference type="GeneID" id="54464531"/>
<dbReference type="GO" id="GO:0000981">
    <property type="term" value="F:DNA-binding transcription factor activity, RNA polymerase II-specific"/>
    <property type="evidence" value="ECO:0007669"/>
    <property type="project" value="InterPro"/>
</dbReference>
<reference evidence="9 11" key="1">
    <citation type="journal article" date="2020" name="Stud. Mycol.">
        <title>101 Dothideomycetes genomes: a test case for predicting lifestyles and emergence of pathogens.</title>
        <authorList>
            <person name="Haridas S."/>
            <person name="Albert R."/>
            <person name="Binder M."/>
            <person name="Bloem J."/>
            <person name="Labutti K."/>
            <person name="Salamov A."/>
            <person name="Andreopoulos B."/>
            <person name="Baker S."/>
            <person name="Barry K."/>
            <person name="Bills G."/>
            <person name="Bluhm B."/>
            <person name="Cannon C."/>
            <person name="Castanera R."/>
            <person name="Culley D."/>
            <person name="Daum C."/>
            <person name="Ezra D."/>
            <person name="Gonzalez J."/>
            <person name="Henrissat B."/>
            <person name="Kuo A."/>
            <person name="Liang C."/>
            <person name="Lipzen A."/>
            <person name="Lutzoni F."/>
            <person name="Magnuson J."/>
            <person name="Mondo S."/>
            <person name="Nolan M."/>
            <person name="Ohm R."/>
            <person name="Pangilinan J."/>
            <person name="Park H.-J."/>
            <person name="Ramirez L."/>
            <person name="Alfaro M."/>
            <person name="Sun H."/>
            <person name="Tritt A."/>
            <person name="Yoshinaga Y."/>
            <person name="Zwiers L.-H."/>
            <person name="Turgeon B."/>
            <person name="Goodwin S."/>
            <person name="Spatafora J."/>
            <person name="Crous P."/>
            <person name="Grigoriev I."/>
        </authorList>
    </citation>
    <scope>NUCLEOTIDE SEQUENCE</scope>
    <source>
        <strain evidence="9 11">CBS 304.34</strain>
    </source>
</reference>
<sequence length="679" mass="76228">MERQEDAHDAKRVAVACETCRKRKRKCDGAKPVCSTCSSRELECQYADQSASRKRKQWSLDYVSTLEETISTLKGYISDLQEHGVIGETPANINGLLVAHLDSEKTSSFDTVNAMTSAENEDLHVRSPGDKAISERRLPSAIDEMSAMIWKMNICEDGTSTFTGPSGNFCFEPPAGRMLPVVQSRVHPSKSAARTDYLQDHSLKEELISLFMTKVNSYHQFVNPFLKSAEETNGPDLHLLRISMCTAGSSYSQRPDASAVGQAFAENAENIALTCCRTLPSLSTVQALSILCWYELGQDHDNMAWVYNSTASAVALHLGLHVIGFERLAGGVSSNAADQHERIRTFWSLSLMDRIATSTLGRQCVMPWRRTRVPSLLDILDHSAGPDEIAFGHQCKLWFLHDQFMDQIYAFDFDELNFEIRNKILVHARENLFNFHQGIDERLHEMSTHHSIVFFKMSYQTSLLLIHRPYMREDPGSSSYRLALRSMTAAAAQMTRLIRMFRKTGNFVDAPPFVIHHILTASIMHLLNATTLEPSIRQQSIGRFRVCVDALEEMQPMWQHARRAVRLLQGLAQRWAVVFALPIRLSNPLSSIDQETLESVSLVALPELAQVDEHTTASHHSNQSTSFDARGDAVGDDWSFALSDGQFDQNASIDINALWDFSEYPDLSQAPGFEWMGGS</sequence>
<keyword evidence="5" id="KW-0238">DNA-binding</keyword>
<dbReference type="AlphaFoldDB" id="A0A6A6YJU4"/>
<dbReference type="GO" id="GO:0003677">
    <property type="term" value="F:DNA binding"/>
    <property type="evidence" value="ECO:0007669"/>
    <property type="project" value="UniProtKB-KW"/>
</dbReference>
<evidence type="ECO:0000313" key="11">
    <source>
        <dbReference type="RefSeq" id="XP_033575793.1"/>
    </source>
</evidence>
<evidence type="ECO:0000256" key="2">
    <source>
        <dbReference type="ARBA" id="ARBA00022723"/>
    </source>
</evidence>
<dbReference type="SUPFAM" id="SSF57701">
    <property type="entry name" value="Zn2/Cys6 DNA-binding domain"/>
    <property type="match status" value="1"/>
</dbReference>
<dbReference type="Pfam" id="PF00172">
    <property type="entry name" value="Zn_clus"/>
    <property type="match status" value="1"/>
</dbReference>
<accession>A0A6A6YJU4</accession>